<dbReference type="RefSeq" id="WP_208865172.1">
    <property type="nucleotide sequence ID" value="NZ_FOWC01000002.1"/>
</dbReference>
<dbReference type="InterPro" id="IPR006680">
    <property type="entry name" value="Amidohydro-rel"/>
</dbReference>
<dbReference type="Proteomes" id="UP000199137">
    <property type="component" value="Unassembled WGS sequence"/>
</dbReference>
<dbReference type="GO" id="GO:0016787">
    <property type="term" value="F:hydrolase activity"/>
    <property type="evidence" value="ECO:0007669"/>
    <property type="project" value="InterPro"/>
</dbReference>
<evidence type="ECO:0000313" key="2">
    <source>
        <dbReference type="EMBL" id="SFO65168.1"/>
    </source>
</evidence>
<feature type="domain" description="Amidohydrolase-related" evidence="1">
    <location>
        <begin position="6"/>
        <end position="115"/>
    </location>
</feature>
<gene>
    <name evidence="2" type="ORF">SAMN05421854_102764</name>
</gene>
<evidence type="ECO:0000313" key="3">
    <source>
        <dbReference type="Proteomes" id="UP000199137"/>
    </source>
</evidence>
<organism evidence="2 3">
    <name type="scientific">Amycolatopsis rubida</name>
    <dbReference type="NCBI Taxonomy" id="112413"/>
    <lineage>
        <taxon>Bacteria</taxon>
        <taxon>Bacillati</taxon>
        <taxon>Actinomycetota</taxon>
        <taxon>Actinomycetes</taxon>
        <taxon>Pseudonocardiales</taxon>
        <taxon>Pseudonocardiaceae</taxon>
        <taxon>Amycolatopsis</taxon>
    </lineage>
</organism>
<dbReference type="Pfam" id="PF04909">
    <property type="entry name" value="Amidohydro_2"/>
    <property type="match status" value="1"/>
</dbReference>
<dbReference type="Gene3D" id="3.20.20.140">
    <property type="entry name" value="Metal-dependent hydrolases"/>
    <property type="match status" value="1"/>
</dbReference>
<proteinExistence type="predicted"/>
<accession>A0A1I5IXC3</accession>
<dbReference type="STRING" id="112413.SAMN05421854_102764"/>
<protein>
    <recommendedName>
        <fullName evidence="1">Amidohydrolase-related domain-containing protein</fullName>
    </recommendedName>
</protein>
<evidence type="ECO:0000259" key="1">
    <source>
        <dbReference type="Pfam" id="PF04909"/>
    </source>
</evidence>
<dbReference type="EMBL" id="FOWC01000002">
    <property type="protein sequence ID" value="SFO65168.1"/>
    <property type="molecule type" value="Genomic_DNA"/>
</dbReference>
<dbReference type="SUPFAM" id="SSF51556">
    <property type="entry name" value="Metallo-dependent hydrolases"/>
    <property type="match status" value="1"/>
</dbReference>
<dbReference type="InterPro" id="IPR032466">
    <property type="entry name" value="Metal_Hydrolase"/>
</dbReference>
<name>A0A1I5IXC3_9PSEU</name>
<dbReference type="AlphaFoldDB" id="A0A1I5IXC3"/>
<reference evidence="2 3" key="1">
    <citation type="submission" date="2016-10" db="EMBL/GenBank/DDBJ databases">
        <authorList>
            <person name="de Groot N.N."/>
        </authorList>
    </citation>
    <scope>NUCLEOTIDE SEQUENCE [LARGE SCALE GENOMIC DNA]</scope>
    <source>
        <strain evidence="2 3">DSM 44637</strain>
    </source>
</reference>
<sequence length="122" mass="12914">MDSRVVVHGSAPTTEDDLSTPAALARRYPAVPLVISQLGGAHWLTAIELARETPNGYLELSAASIVFAVRLGIAELPDHTVFGSDAPYGDPALSRTTVERVTPPGELRARVLGGTMAELPRL</sequence>